<dbReference type="Pfam" id="PF15430">
    <property type="entry name" value="SVWC"/>
    <property type="match status" value="1"/>
</dbReference>
<dbReference type="InterPro" id="IPR029277">
    <property type="entry name" value="SVWC_dom"/>
</dbReference>
<dbReference type="PANTHER" id="PTHR39957:SF1">
    <property type="entry name" value="AT09846P1-RELATED"/>
    <property type="match status" value="1"/>
</dbReference>
<accession>A0A1I8Q3M5</accession>
<dbReference type="InterPro" id="IPR053308">
    <property type="entry name" value="Vago-like"/>
</dbReference>
<keyword evidence="3" id="KW-0472">Membrane</keyword>
<evidence type="ECO:0000256" key="3">
    <source>
        <dbReference type="SAM" id="Phobius"/>
    </source>
</evidence>
<keyword evidence="3" id="KW-0812">Transmembrane</keyword>
<feature type="transmembrane region" description="Helical" evidence="3">
    <location>
        <begin position="37"/>
        <end position="54"/>
    </location>
</feature>
<comment type="subcellular location">
    <subcellularLocation>
        <location evidence="1">Secreted</location>
    </subcellularLocation>
</comment>
<dbReference type="VEuPathDB" id="VectorBase:SCAU013586"/>
<evidence type="ECO:0000313" key="5">
    <source>
        <dbReference type="EnsemblMetazoa" id="SCAU013586-PA"/>
    </source>
</evidence>
<reference evidence="5" key="1">
    <citation type="submission" date="2020-05" db="UniProtKB">
        <authorList>
            <consortium name="EnsemblMetazoa"/>
        </authorList>
    </citation>
    <scope>IDENTIFICATION</scope>
    <source>
        <strain evidence="5">USDA</strain>
    </source>
</reference>
<feature type="domain" description="Single" evidence="4">
    <location>
        <begin position="68"/>
        <end position="135"/>
    </location>
</feature>
<dbReference type="OrthoDB" id="7901229at2759"/>
<dbReference type="AlphaFoldDB" id="A0A1I8Q3M5"/>
<evidence type="ECO:0000256" key="2">
    <source>
        <dbReference type="ARBA" id="ARBA00022525"/>
    </source>
</evidence>
<protein>
    <recommendedName>
        <fullName evidence="4">Single domain-containing protein</fullName>
    </recommendedName>
</protein>
<keyword evidence="6" id="KW-1185">Reference proteome</keyword>
<dbReference type="SMART" id="SM01318">
    <property type="entry name" value="SVWC"/>
    <property type="match status" value="1"/>
</dbReference>
<keyword evidence="2" id="KW-0964">Secreted</keyword>
<dbReference type="PANTHER" id="PTHR39957">
    <property type="entry name" value="AT09846P1-RELATED"/>
    <property type="match status" value="1"/>
</dbReference>
<dbReference type="KEGG" id="scac:106094256"/>
<evidence type="ECO:0000256" key="1">
    <source>
        <dbReference type="ARBA" id="ARBA00004613"/>
    </source>
</evidence>
<dbReference type="EnsemblMetazoa" id="SCAU013586-RA">
    <property type="protein sequence ID" value="SCAU013586-PA"/>
    <property type="gene ID" value="SCAU013586"/>
</dbReference>
<evidence type="ECO:0000313" key="6">
    <source>
        <dbReference type="Proteomes" id="UP000095300"/>
    </source>
</evidence>
<keyword evidence="3" id="KW-1133">Transmembrane helix</keyword>
<sequence>MALKDKKIPLEEQIKNAMQSYLGQQLICIDILSNMKFIGLFVILALCAVSFASIRSGNFTHPDHPGKCVYGNLILSPGEAGYPDDKCVRVLCFKENGYGKVHGCGAMAVEPPCVFGDYVNRNAQYPDCCEKHVICPEAV</sequence>
<dbReference type="Proteomes" id="UP000095300">
    <property type="component" value="Unassembled WGS sequence"/>
</dbReference>
<name>A0A1I8Q3M5_STOCA</name>
<proteinExistence type="predicted"/>
<organism evidence="5 6">
    <name type="scientific">Stomoxys calcitrans</name>
    <name type="common">Stable fly</name>
    <name type="synonym">Conops calcitrans</name>
    <dbReference type="NCBI Taxonomy" id="35570"/>
    <lineage>
        <taxon>Eukaryota</taxon>
        <taxon>Metazoa</taxon>
        <taxon>Ecdysozoa</taxon>
        <taxon>Arthropoda</taxon>
        <taxon>Hexapoda</taxon>
        <taxon>Insecta</taxon>
        <taxon>Pterygota</taxon>
        <taxon>Neoptera</taxon>
        <taxon>Endopterygota</taxon>
        <taxon>Diptera</taxon>
        <taxon>Brachycera</taxon>
        <taxon>Muscomorpha</taxon>
        <taxon>Muscoidea</taxon>
        <taxon>Muscidae</taxon>
        <taxon>Stomoxys</taxon>
    </lineage>
</organism>
<gene>
    <name evidence="5" type="primary">106094256</name>
</gene>
<dbReference type="GO" id="GO:0005576">
    <property type="term" value="C:extracellular region"/>
    <property type="evidence" value="ECO:0007669"/>
    <property type="project" value="UniProtKB-SubCell"/>
</dbReference>
<evidence type="ECO:0000259" key="4">
    <source>
        <dbReference type="SMART" id="SM01318"/>
    </source>
</evidence>